<dbReference type="InterPro" id="IPR017871">
    <property type="entry name" value="ABC_transporter-like_CS"/>
</dbReference>
<keyword evidence="1" id="KW-0813">Transport</keyword>
<dbReference type="PROSITE" id="PS00211">
    <property type="entry name" value="ABC_TRANSPORTER_1"/>
    <property type="match status" value="1"/>
</dbReference>
<dbReference type="InterPro" id="IPR013611">
    <property type="entry name" value="Transp-assoc_OB_typ2"/>
</dbReference>
<dbReference type="Pfam" id="PF00005">
    <property type="entry name" value="ABC_tran"/>
    <property type="match status" value="1"/>
</dbReference>
<dbReference type="AlphaFoldDB" id="A0A514CF29"/>
<evidence type="ECO:0000256" key="2">
    <source>
        <dbReference type="ARBA" id="ARBA00022741"/>
    </source>
</evidence>
<dbReference type="PANTHER" id="PTHR42781">
    <property type="entry name" value="SPERMIDINE/PUTRESCINE IMPORT ATP-BINDING PROTEIN POTA"/>
    <property type="match status" value="1"/>
</dbReference>
<feature type="domain" description="ABC transporter" evidence="4">
    <location>
        <begin position="4"/>
        <end position="237"/>
    </location>
</feature>
<dbReference type="GO" id="GO:0022857">
    <property type="term" value="F:transmembrane transporter activity"/>
    <property type="evidence" value="ECO:0007669"/>
    <property type="project" value="InterPro"/>
</dbReference>
<protein>
    <submittedName>
        <fullName evidence="5">ABC transporter ATP-binding protein</fullName>
    </submittedName>
</protein>
<evidence type="ECO:0000313" key="5">
    <source>
        <dbReference type="EMBL" id="QDH78408.1"/>
    </source>
</evidence>
<dbReference type="PANTHER" id="PTHR42781:SF4">
    <property type="entry name" value="SPERMIDINE_PUTRESCINE IMPORT ATP-BINDING PROTEIN POTA"/>
    <property type="match status" value="1"/>
</dbReference>
<dbReference type="OrthoDB" id="1114670at2"/>
<sequence>MSLLQLHGISKKYPQTKQFAVKDIHMDIEEGSIQAIVGENGSGKTTLLKLIAGLEHPDKGNIVFSGQTIVNGKSSVPANQREVGVIYQEYALFPQMTLLENVREALHREPRNARQIAMDSLALAGLEDSFNAYPHQLSSGQRQRAALARALASRPKLLLLDDPFRSLDTRFKNEISEDIRDIVKSTGITAIVASHHAKDALSLADNIAILHKGTLQQEGTPMEIYKNPANAYVANFFGKRNELLATPTEDGFYAGFGFIPHPESASFTEKVKILFRSEDAKIKKNAEQPLSGIVTRILFYGDHQIIKLEDDEGMQISIKAAPGRNFEMGTRMFFTIDKFEIEAAF</sequence>
<dbReference type="GO" id="GO:0005524">
    <property type="term" value="F:ATP binding"/>
    <property type="evidence" value="ECO:0007669"/>
    <property type="project" value="UniProtKB-KW"/>
</dbReference>
<dbReference type="GO" id="GO:0016887">
    <property type="term" value="F:ATP hydrolysis activity"/>
    <property type="evidence" value="ECO:0007669"/>
    <property type="project" value="InterPro"/>
</dbReference>
<dbReference type="InterPro" id="IPR050093">
    <property type="entry name" value="ABC_SmlMolc_Importer"/>
</dbReference>
<dbReference type="InterPro" id="IPR003439">
    <property type="entry name" value="ABC_transporter-like_ATP-bd"/>
</dbReference>
<organism evidence="5 6">
    <name type="scientific">Echinicola soli</name>
    <dbReference type="NCBI Taxonomy" id="2591634"/>
    <lineage>
        <taxon>Bacteria</taxon>
        <taxon>Pseudomonadati</taxon>
        <taxon>Bacteroidota</taxon>
        <taxon>Cytophagia</taxon>
        <taxon>Cytophagales</taxon>
        <taxon>Cyclobacteriaceae</taxon>
        <taxon>Echinicola</taxon>
    </lineage>
</organism>
<evidence type="ECO:0000313" key="6">
    <source>
        <dbReference type="Proteomes" id="UP000316614"/>
    </source>
</evidence>
<keyword evidence="2" id="KW-0547">Nucleotide-binding</keyword>
<dbReference type="SMART" id="SM00382">
    <property type="entry name" value="AAA"/>
    <property type="match status" value="1"/>
</dbReference>
<dbReference type="RefSeq" id="WP_141613664.1">
    <property type="nucleotide sequence ID" value="NZ_CP041253.1"/>
</dbReference>
<accession>A0A514CF29</accession>
<dbReference type="InterPro" id="IPR003593">
    <property type="entry name" value="AAA+_ATPase"/>
</dbReference>
<evidence type="ECO:0000259" key="4">
    <source>
        <dbReference type="PROSITE" id="PS50893"/>
    </source>
</evidence>
<dbReference type="SUPFAM" id="SSF52540">
    <property type="entry name" value="P-loop containing nucleoside triphosphate hydrolases"/>
    <property type="match status" value="1"/>
</dbReference>
<dbReference type="KEGG" id="echi:FKX85_04910"/>
<reference evidence="5 6" key="1">
    <citation type="submission" date="2019-06" db="EMBL/GenBank/DDBJ databases">
        <title>Echinicola alkalisoli sp. nov. isolated from saline soil.</title>
        <authorList>
            <person name="Sun J.-Q."/>
            <person name="Xu L."/>
        </authorList>
    </citation>
    <scope>NUCLEOTIDE SEQUENCE [LARGE SCALE GENOMIC DNA]</scope>
    <source>
        <strain evidence="5 6">LN3S3</strain>
    </source>
</reference>
<name>A0A514CF29_9BACT</name>
<keyword evidence="6" id="KW-1185">Reference proteome</keyword>
<dbReference type="InterPro" id="IPR008995">
    <property type="entry name" value="Mo/tungstate-bd_C_term_dom"/>
</dbReference>
<gene>
    <name evidence="5" type="ORF">FKX85_04910</name>
</gene>
<dbReference type="GO" id="GO:0043190">
    <property type="term" value="C:ATP-binding cassette (ABC) transporter complex"/>
    <property type="evidence" value="ECO:0007669"/>
    <property type="project" value="InterPro"/>
</dbReference>
<dbReference type="Proteomes" id="UP000316614">
    <property type="component" value="Chromosome"/>
</dbReference>
<keyword evidence="3 5" id="KW-0067">ATP-binding</keyword>
<dbReference type="EMBL" id="CP041253">
    <property type="protein sequence ID" value="QDH78408.1"/>
    <property type="molecule type" value="Genomic_DNA"/>
</dbReference>
<dbReference type="Gene3D" id="3.40.50.300">
    <property type="entry name" value="P-loop containing nucleotide triphosphate hydrolases"/>
    <property type="match status" value="1"/>
</dbReference>
<evidence type="ECO:0000256" key="1">
    <source>
        <dbReference type="ARBA" id="ARBA00022448"/>
    </source>
</evidence>
<dbReference type="PROSITE" id="PS50893">
    <property type="entry name" value="ABC_TRANSPORTER_2"/>
    <property type="match status" value="1"/>
</dbReference>
<dbReference type="Pfam" id="PF08402">
    <property type="entry name" value="TOBE_2"/>
    <property type="match status" value="1"/>
</dbReference>
<evidence type="ECO:0000256" key="3">
    <source>
        <dbReference type="ARBA" id="ARBA00022840"/>
    </source>
</evidence>
<dbReference type="InterPro" id="IPR027417">
    <property type="entry name" value="P-loop_NTPase"/>
</dbReference>
<dbReference type="SUPFAM" id="SSF50331">
    <property type="entry name" value="MOP-like"/>
    <property type="match status" value="1"/>
</dbReference>
<proteinExistence type="predicted"/>